<dbReference type="InterPro" id="IPR038434">
    <property type="entry name" value="YARHG_sf"/>
</dbReference>
<evidence type="ECO:0000256" key="1">
    <source>
        <dbReference type="SAM" id="SignalP"/>
    </source>
</evidence>
<keyword evidence="1" id="KW-0732">Signal</keyword>
<dbReference type="EMBL" id="JAJJMO010000001">
    <property type="protein sequence ID" value="MCC9074463.1"/>
    <property type="molecule type" value="Genomic_DNA"/>
</dbReference>
<sequence length="243" mass="28748">MKQIFYLFFLLLCFKGTAQALKDCSTCSTQIIKAEQIKNLSVDEIRLLTNTIFARNGYQFESSRFQNYFEQKSWYKSKNDNKAVVFNETEKQNIKFLQETTKSLKTKQSELINQIKSFKELVLANKTNELKSQFGFFYENQTGDDEPKSLKKVLNKINLDDINYYKNKGLNSVMQDNGFVKIVYELSIEGKSVNFYYNYMSHSKIIEDFDEFTDYHSEEEYMYNWQFEFINGKLKFIRLAVAG</sequence>
<gene>
    <name evidence="3" type="ORF">LNQ49_23005</name>
</gene>
<proteinExistence type="predicted"/>
<feature type="signal peptide" evidence="1">
    <location>
        <begin position="1"/>
        <end position="20"/>
    </location>
</feature>
<dbReference type="RefSeq" id="WP_229991274.1">
    <property type="nucleotide sequence ID" value="NZ_JAJJMO010000001.1"/>
</dbReference>
<feature type="domain" description="YARHG" evidence="2">
    <location>
        <begin position="20"/>
        <end position="102"/>
    </location>
</feature>
<name>A0ABS8N0B9_9FLAO</name>
<protein>
    <submittedName>
        <fullName evidence="3">YARHG domain-containing protein</fullName>
    </submittedName>
</protein>
<evidence type="ECO:0000313" key="3">
    <source>
        <dbReference type="EMBL" id="MCC9074463.1"/>
    </source>
</evidence>
<evidence type="ECO:0000313" key="4">
    <source>
        <dbReference type="Proteomes" id="UP001430919"/>
    </source>
</evidence>
<dbReference type="InterPro" id="IPR025582">
    <property type="entry name" value="YARHG_dom"/>
</dbReference>
<dbReference type="Proteomes" id="UP001430919">
    <property type="component" value="Unassembled WGS sequence"/>
</dbReference>
<evidence type="ECO:0000259" key="2">
    <source>
        <dbReference type="SMART" id="SM01324"/>
    </source>
</evidence>
<comment type="caution">
    <text evidence="3">The sequence shown here is derived from an EMBL/GenBank/DDBJ whole genome shotgun (WGS) entry which is preliminary data.</text>
</comment>
<dbReference type="SMART" id="SM01324">
    <property type="entry name" value="YARHG"/>
    <property type="match status" value="1"/>
</dbReference>
<organism evidence="3 4">
    <name type="scientific">Flavobacterium pisciphilum</name>
    <dbReference type="NCBI Taxonomy" id="2893755"/>
    <lineage>
        <taxon>Bacteria</taxon>
        <taxon>Pseudomonadati</taxon>
        <taxon>Bacteroidota</taxon>
        <taxon>Flavobacteriia</taxon>
        <taxon>Flavobacteriales</taxon>
        <taxon>Flavobacteriaceae</taxon>
        <taxon>Flavobacterium</taxon>
    </lineage>
</organism>
<dbReference type="Gene3D" id="1.20.58.1690">
    <property type="match status" value="1"/>
</dbReference>
<reference evidence="3" key="1">
    <citation type="submission" date="2021-11" db="EMBL/GenBank/DDBJ databases">
        <title>Description of novel Flavobacterium species.</title>
        <authorList>
            <person name="Saticioglu I.B."/>
            <person name="Ay H."/>
            <person name="Altun S."/>
            <person name="Duman M."/>
        </authorList>
    </citation>
    <scope>NUCLEOTIDE SEQUENCE</scope>
    <source>
        <strain evidence="3">F-65</strain>
    </source>
</reference>
<keyword evidence="4" id="KW-1185">Reference proteome</keyword>
<feature type="chain" id="PRO_5046623316" evidence="1">
    <location>
        <begin position="21"/>
        <end position="243"/>
    </location>
</feature>
<accession>A0ABS8N0B9</accession>
<dbReference type="Pfam" id="PF13308">
    <property type="entry name" value="YARHG"/>
    <property type="match status" value="1"/>
</dbReference>